<dbReference type="RefSeq" id="WP_369185238.1">
    <property type="nucleotide sequence ID" value="NZ_CP163445.1"/>
</dbReference>
<evidence type="ECO:0000313" key="1">
    <source>
        <dbReference type="EMBL" id="XDQ83029.1"/>
    </source>
</evidence>
<sequence length="227" mass="24198">MDDAYGAGSELVLRMEAADETESTVLRRAVAALGRFAGEGLQPNGDRSARFLNGEGEAVMVALTHPAFPALNSWVQVSLGDFEPDGVGSIFLTVHLDEPGDVLAQEWEMAVALTSQLVAGLSPNLAHLTAWNLDGYGQIYPSTRVRPGSNLPEEFGPWTYVSGQGLADQVRVRLAALPAYASQALGDGWLVRAVENPGDEPTEQFQDALMSLDSEPITYLAARLAAA</sequence>
<dbReference type="EMBL" id="CP163445">
    <property type="protein sequence ID" value="XDQ83029.1"/>
    <property type="molecule type" value="Genomic_DNA"/>
</dbReference>
<name>A0AB39TV95_9ACTN</name>
<accession>A0AB39TV95</accession>
<protein>
    <submittedName>
        <fullName evidence="1">Uncharacterized protein</fullName>
    </submittedName>
</protein>
<gene>
    <name evidence="1" type="ORF">AB2U05_33265</name>
</gene>
<reference evidence="1" key="1">
    <citation type="submission" date="2024-07" db="EMBL/GenBank/DDBJ databases">
        <authorList>
            <person name="Yu S.T."/>
        </authorList>
    </citation>
    <scope>NUCLEOTIDE SEQUENCE</scope>
    <source>
        <strain evidence="1">Y1</strain>
    </source>
</reference>
<proteinExistence type="predicted"/>
<organism evidence="1">
    <name type="scientific">Streptomyces sp. Y1</name>
    <dbReference type="NCBI Taxonomy" id="3238634"/>
    <lineage>
        <taxon>Bacteria</taxon>
        <taxon>Bacillati</taxon>
        <taxon>Actinomycetota</taxon>
        <taxon>Actinomycetes</taxon>
        <taxon>Kitasatosporales</taxon>
        <taxon>Streptomycetaceae</taxon>
        <taxon>Streptomyces</taxon>
    </lineage>
</organism>
<dbReference type="AlphaFoldDB" id="A0AB39TV95"/>